<sequence length="58" mass="6518">MSQEERDARLGLTGLTPEQRRQRIAQLERELAERYAAAKADLAARRAARPKSPEAGTR</sequence>
<proteinExistence type="predicted"/>
<keyword evidence="3" id="KW-1185">Reference proteome</keyword>
<dbReference type="EMBL" id="JBHSAY010000006">
    <property type="protein sequence ID" value="MFC4131515.1"/>
    <property type="molecule type" value="Genomic_DNA"/>
</dbReference>
<gene>
    <name evidence="2" type="ORF">ACFOZ4_12970</name>
</gene>
<reference evidence="3" key="1">
    <citation type="journal article" date="2019" name="Int. J. Syst. Evol. Microbiol.">
        <title>The Global Catalogue of Microorganisms (GCM) 10K type strain sequencing project: providing services to taxonomists for standard genome sequencing and annotation.</title>
        <authorList>
            <consortium name="The Broad Institute Genomics Platform"/>
            <consortium name="The Broad Institute Genome Sequencing Center for Infectious Disease"/>
            <person name="Wu L."/>
            <person name="Ma J."/>
        </authorList>
    </citation>
    <scope>NUCLEOTIDE SEQUENCE [LARGE SCALE GENOMIC DNA]</scope>
    <source>
        <strain evidence="3">CGMCC 4.7289</strain>
    </source>
</reference>
<protein>
    <submittedName>
        <fullName evidence="2">Uncharacterized protein</fullName>
    </submittedName>
</protein>
<feature type="region of interest" description="Disordered" evidence="1">
    <location>
        <begin position="1"/>
        <end position="21"/>
    </location>
</feature>
<organism evidence="2 3">
    <name type="scientific">Hamadaea flava</name>
    <dbReference type="NCBI Taxonomy" id="1742688"/>
    <lineage>
        <taxon>Bacteria</taxon>
        <taxon>Bacillati</taxon>
        <taxon>Actinomycetota</taxon>
        <taxon>Actinomycetes</taxon>
        <taxon>Micromonosporales</taxon>
        <taxon>Micromonosporaceae</taxon>
        <taxon>Hamadaea</taxon>
    </lineage>
</organism>
<dbReference type="RefSeq" id="WP_253755114.1">
    <property type="nucleotide sequence ID" value="NZ_JAMZDZ010000001.1"/>
</dbReference>
<evidence type="ECO:0000256" key="1">
    <source>
        <dbReference type="SAM" id="MobiDB-lite"/>
    </source>
</evidence>
<accession>A0ABV8LL95</accession>
<evidence type="ECO:0000313" key="3">
    <source>
        <dbReference type="Proteomes" id="UP001595816"/>
    </source>
</evidence>
<evidence type="ECO:0000313" key="2">
    <source>
        <dbReference type="EMBL" id="MFC4131515.1"/>
    </source>
</evidence>
<dbReference type="Proteomes" id="UP001595816">
    <property type="component" value="Unassembled WGS sequence"/>
</dbReference>
<name>A0ABV8LL95_9ACTN</name>
<comment type="caution">
    <text evidence="2">The sequence shown here is derived from an EMBL/GenBank/DDBJ whole genome shotgun (WGS) entry which is preliminary data.</text>
</comment>